<gene>
    <name evidence="3" type="ORF">C8E89_101522</name>
</gene>
<keyword evidence="1" id="KW-0812">Transmembrane</keyword>
<keyword evidence="4" id="KW-1185">Reference proteome</keyword>
<protein>
    <recommendedName>
        <fullName evidence="2">DUF732 domain-containing protein</fullName>
    </recommendedName>
</protein>
<dbReference type="Proteomes" id="UP000247781">
    <property type="component" value="Unassembled WGS sequence"/>
</dbReference>
<reference evidence="4" key="1">
    <citation type="submission" date="2018-05" db="EMBL/GenBank/DDBJ databases">
        <authorList>
            <person name="Deangelis K."/>
            <person name="Huntemann M."/>
            <person name="Clum A."/>
            <person name="Pillay M."/>
            <person name="Palaniappan K."/>
            <person name="Varghese N."/>
            <person name="Mikhailova N."/>
            <person name="Stamatis D."/>
            <person name="Reddy T."/>
            <person name="Daum C."/>
            <person name="Shapiro N."/>
            <person name="Ivanova N."/>
            <person name="Kyrpides N."/>
            <person name="Woyke T."/>
        </authorList>
    </citation>
    <scope>NUCLEOTIDE SEQUENCE [LARGE SCALE GENOMIC DNA]</scope>
    <source>
        <strain evidence="4">GAS496</strain>
    </source>
</reference>
<feature type="domain" description="DUF732" evidence="2">
    <location>
        <begin position="129"/>
        <end position="167"/>
    </location>
</feature>
<reference evidence="3 4" key="2">
    <citation type="submission" date="2018-06" db="EMBL/GenBank/DDBJ databases">
        <title>Sequencing of bacterial isolates from soil warming experiment in Harvard Forest, Massachusetts, USA.</title>
        <authorList>
            <person name="Deangelis K.PhD."/>
        </authorList>
    </citation>
    <scope>NUCLEOTIDE SEQUENCE [LARGE SCALE GENOMIC DNA]</scope>
    <source>
        <strain evidence="3 4">GAS496</strain>
    </source>
</reference>
<comment type="caution">
    <text evidence="3">The sequence shown here is derived from an EMBL/GenBank/DDBJ whole genome shotgun (WGS) entry which is preliminary data.</text>
</comment>
<dbReference type="AlphaFoldDB" id="A0A318HNC3"/>
<sequence>MSAGLTGAVLMVCSYCGADVGSSGVCEKCGAERGNIKLTGWRPDPTARHEGRYYVAGRPTNRVRNGRTEANDPTGGELLPNYTDVPARGRMSIRTSWLGTGAGVALIVVSALVFWAMHYPHRGPSESPEATYLSTLQDAGLDRQFNSDANAIAHGRQVCRQLDDGGAQQGLPADKIAVDIFCPRFAQGFHVLETATVTGTFVLTGGDSDAVISSIASDGTSCHGVDGYSDIDGNTQLVVKNGKGEILETTTLGEGHGDGRTCTFSFSFPITEGQDRYVVSVSHRGDFIYDFNQLANHGVQIRLGH</sequence>
<dbReference type="EMBL" id="QJJU01000001">
    <property type="protein sequence ID" value="PXX13365.1"/>
    <property type="molecule type" value="Genomic_DNA"/>
</dbReference>
<keyword evidence="1" id="KW-0472">Membrane</keyword>
<name>A0A318HNC3_9MYCO</name>
<accession>A0A318HNC3</accession>
<feature type="transmembrane region" description="Helical" evidence="1">
    <location>
        <begin position="97"/>
        <end position="117"/>
    </location>
</feature>
<evidence type="ECO:0000313" key="4">
    <source>
        <dbReference type="Proteomes" id="UP000247781"/>
    </source>
</evidence>
<evidence type="ECO:0000313" key="3">
    <source>
        <dbReference type="EMBL" id="PXX13365.1"/>
    </source>
</evidence>
<evidence type="ECO:0000256" key="1">
    <source>
        <dbReference type="SAM" id="Phobius"/>
    </source>
</evidence>
<proteinExistence type="predicted"/>
<evidence type="ECO:0000259" key="2">
    <source>
        <dbReference type="Pfam" id="PF05305"/>
    </source>
</evidence>
<keyword evidence="1" id="KW-1133">Transmembrane helix</keyword>
<organism evidence="3 4">
    <name type="scientific">Mycolicibacterium moriokaense</name>
    <dbReference type="NCBI Taxonomy" id="39691"/>
    <lineage>
        <taxon>Bacteria</taxon>
        <taxon>Bacillati</taxon>
        <taxon>Actinomycetota</taxon>
        <taxon>Actinomycetes</taxon>
        <taxon>Mycobacteriales</taxon>
        <taxon>Mycobacteriaceae</taxon>
        <taxon>Mycolicibacterium</taxon>
    </lineage>
</organism>
<dbReference type="Pfam" id="PF05305">
    <property type="entry name" value="DUF732"/>
    <property type="match status" value="1"/>
</dbReference>
<dbReference type="InterPro" id="IPR007969">
    <property type="entry name" value="DUF732"/>
</dbReference>